<dbReference type="InterPro" id="IPR018777">
    <property type="entry name" value="Replication_initiator_prot_A"/>
</dbReference>
<protein>
    <submittedName>
        <fullName evidence="2">Plasmid replication initiator protein</fullName>
    </submittedName>
</protein>
<accession>A0A6M5Z661</accession>
<name>A0A6M5Z661_9BACT</name>
<keyword evidence="3" id="KW-1185">Reference proteome</keyword>
<proteinExistence type="predicted"/>
<feature type="region of interest" description="Disordered" evidence="1">
    <location>
        <begin position="282"/>
        <end position="302"/>
    </location>
</feature>
<evidence type="ECO:0000256" key="1">
    <source>
        <dbReference type="SAM" id="MobiDB-lite"/>
    </source>
</evidence>
<dbReference type="EMBL" id="CP053452">
    <property type="protein sequence ID" value="QJX01072.1"/>
    <property type="molecule type" value="Genomic_DNA"/>
</dbReference>
<evidence type="ECO:0000313" key="2">
    <source>
        <dbReference type="EMBL" id="QJX01072.1"/>
    </source>
</evidence>
<dbReference type="AlphaFoldDB" id="A0A6M5Z661"/>
<dbReference type="Proteomes" id="UP000503447">
    <property type="component" value="Chromosome"/>
</dbReference>
<organism evidence="2 3">
    <name type="scientific">Frigoriglobus tundricola</name>
    <dbReference type="NCBI Taxonomy" id="2774151"/>
    <lineage>
        <taxon>Bacteria</taxon>
        <taxon>Pseudomonadati</taxon>
        <taxon>Planctomycetota</taxon>
        <taxon>Planctomycetia</taxon>
        <taxon>Gemmatales</taxon>
        <taxon>Gemmataceae</taxon>
        <taxon>Frigoriglobus</taxon>
    </lineage>
</organism>
<dbReference type="Pfam" id="PF10134">
    <property type="entry name" value="RPA"/>
    <property type="match status" value="1"/>
</dbReference>
<gene>
    <name evidence="2" type="ORF">FTUN_8711</name>
</gene>
<reference evidence="3" key="1">
    <citation type="submission" date="2020-05" db="EMBL/GenBank/DDBJ databases">
        <title>Frigoriglobus tundricola gen. nov., sp. nov., a psychrotolerant cellulolytic planctomycete of the family Gemmataceae with two divergent copies of 16S rRNA gene.</title>
        <authorList>
            <person name="Kulichevskaya I.S."/>
            <person name="Ivanova A.A."/>
            <person name="Naumoff D.G."/>
            <person name="Beletsky A.V."/>
            <person name="Rijpstra W.I.C."/>
            <person name="Sinninghe Damste J.S."/>
            <person name="Mardanov A.V."/>
            <person name="Ravin N.V."/>
            <person name="Dedysh S.N."/>
        </authorList>
    </citation>
    <scope>NUCLEOTIDE SEQUENCE [LARGE SCALE GENOMIC DNA]</scope>
    <source>
        <strain evidence="3">PL17</strain>
    </source>
</reference>
<dbReference type="KEGG" id="ftj:FTUN_8711"/>
<sequence>MLSTMSKRSQPKGDTQPDLFTAKFADIPIRDQRDTMERPFFSLSKKPRLAPIEYRVGDVWVEVTANSKFGMASIWDADILIWAATQVTEALDRGLSPDRTIRFHPYNLLKAVRRPVGGDHYRRLREALDRLTHTAVRTNIRAQGKKKSSSFHWLEGWNEVVNEATGDTIAMTLTLPDWLFSGIVNKGGVLTIHEDYFLLTGGIGRWLYRVARKHAGSQEQGWQFTMRQLYEKSGSAARFSDFALDVRRVIESDCLPEYALSVHRTAEDEVVTFTPRCRLSATDPRFQPSRNPRRRTGLGMTEPTLSLASAVTAE</sequence>
<dbReference type="RefSeq" id="WP_227254668.1">
    <property type="nucleotide sequence ID" value="NZ_CP053452.2"/>
</dbReference>
<evidence type="ECO:0000313" key="3">
    <source>
        <dbReference type="Proteomes" id="UP000503447"/>
    </source>
</evidence>